<dbReference type="InterPro" id="IPR051425">
    <property type="entry name" value="Formin_Homology"/>
</dbReference>
<dbReference type="Pfam" id="PF25834">
    <property type="entry name" value="Fn3_SaeA_4th"/>
    <property type="match status" value="1"/>
</dbReference>
<dbReference type="EMBL" id="PVTG01000021">
    <property type="protein sequence ID" value="PRY39407.1"/>
    <property type="molecule type" value="Genomic_DNA"/>
</dbReference>
<proteinExistence type="predicted"/>
<organism evidence="6 7">
    <name type="scientific">Geodermatophilus tzadiensis</name>
    <dbReference type="NCBI Taxonomy" id="1137988"/>
    <lineage>
        <taxon>Bacteria</taxon>
        <taxon>Bacillati</taxon>
        <taxon>Actinomycetota</taxon>
        <taxon>Actinomycetes</taxon>
        <taxon>Geodermatophilales</taxon>
        <taxon>Geodermatophilaceae</taxon>
        <taxon>Geodermatophilus</taxon>
    </lineage>
</organism>
<feature type="domain" description="SaeA third Fn3-like" evidence="4">
    <location>
        <begin position="436"/>
        <end position="530"/>
    </location>
</feature>
<gene>
    <name evidence="6" type="ORF">LY71_12177</name>
</gene>
<feature type="region of interest" description="Disordered" evidence="1">
    <location>
        <begin position="104"/>
        <end position="230"/>
    </location>
</feature>
<dbReference type="Pfam" id="PF25833">
    <property type="entry name" value="Fn3_SaeA_3rd"/>
    <property type="match status" value="1"/>
</dbReference>
<dbReference type="Pfam" id="PF25835">
    <property type="entry name" value="Fn3_SaeA_5th"/>
    <property type="match status" value="1"/>
</dbReference>
<protein>
    <recommendedName>
        <fullName evidence="8">Fibronectin type-III domain-containing protein</fullName>
    </recommendedName>
</protein>
<evidence type="ECO:0000259" key="3">
    <source>
        <dbReference type="Pfam" id="PF25833"/>
    </source>
</evidence>
<dbReference type="AlphaFoldDB" id="A0A2T0T190"/>
<name>A0A2T0T190_9ACTN</name>
<dbReference type="InterPro" id="IPR027417">
    <property type="entry name" value="P-loop_NTPase"/>
</dbReference>
<evidence type="ECO:0000313" key="7">
    <source>
        <dbReference type="Proteomes" id="UP000239210"/>
    </source>
</evidence>
<comment type="caution">
    <text evidence="6">The sequence shown here is derived from an EMBL/GenBank/DDBJ whole genome shotgun (WGS) entry which is preliminary data.</text>
</comment>
<accession>A0A2T0T190</accession>
<feature type="compositionally biased region" description="Pro residues" evidence="1">
    <location>
        <begin position="127"/>
        <end position="152"/>
    </location>
</feature>
<dbReference type="Pfam" id="PF25832">
    <property type="entry name" value="Fn3_SaeA_2nd"/>
    <property type="match status" value="1"/>
</dbReference>
<evidence type="ECO:0000256" key="1">
    <source>
        <dbReference type="SAM" id="MobiDB-lite"/>
    </source>
</evidence>
<dbReference type="PANTHER" id="PTHR45725">
    <property type="entry name" value="FORMIN HOMOLOGY 2 FAMILY MEMBER"/>
    <property type="match status" value="1"/>
</dbReference>
<dbReference type="InterPro" id="IPR058691">
    <property type="entry name" value="Fn3_SaeA_1st"/>
</dbReference>
<evidence type="ECO:0000259" key="2">
    <source>
        <dbReference type="Pfam" id="PF25832"/>
    </source>
</evidence>
<feature type="domain" description="SaeA first Fn3-like" evidence="2">
    <location>
        <begin position="242"/>
        <end position="327"/>
    </location>
</feature>
<reference evidence="6 7" key="1">
    <citation type="submission" date="2018-03" db="EMBL/GenBank/DDBJ databases">
        <title>Genomic Encyclopedia of Archaeal and Bacterial Type Strains, Phase II (KMG-II): from individual species to whole genera.</title>
        <authorList>
            <person name="Goeker M."/>
        </authorList>
    </citation>
    <scope>NUCLEOTIDE SEQUENCE [LARGE SCALE GENOMIC DNA]</scope>
    <source>
        <strain evidence="6 7">DSM 45416</strain>
    </source>
</reference>
<feature type="compositionally biased region" description="Low complexity" evidence="1">
    <location>
        <begin position="180"/>
        <end position="195"/>
    </location>
</feature>
<dbReference type="InterPro" id="IPR058694">
    <property type="entry name" value="Fn3_SaeA_4th"/>
</dbReference>
<dbReference type="Proteomes" id="UP000239210">
    <property type="component" value="Unassembled WGS sequence"/>
</dbReference>
<evidence type="ECO:0000313" key="6">
    <source>
        <dbReference type="EMBL" id="PRY39407.1"/>
    </source>
</evidence>
<evidence type="ECO:0008006" key="8">
    <source>
        <dbReference type="Google" id="ProtNLM"/>
    </source>
</evidence>
<dbReference type="InterPro" id="IPR058693">
    <property type="entry name" value="Fn3_SaeA_3rd"/>
</dbReference>
<feature type="compositionally biased region" description="Pro residues" evidence="1">
    <location>
        <begin position="196"/>
        <end position="208"/>
    </location>
</feature>
<evidence type="ECO:0000259" key="5">
    <source>
        <dbReference type="Pfam" id="PF25835"/>
    </source>
</evidence>
<feature type="domain" description="SaeA fourth Fn3-like" evidence="5">
    <location>
        <begin position="541"/>
        <end position="627"/>
    </location>
</feature>
<dbReference type="PANTHER" id="PTHR45725:SF1">
    <property type="entry name" value="DISHEVELLED ASSOCIATED ACTIVATOR OF MORPHOGENESIS, ISOFORM D"/>
    <property type="match status" value="1"/>
</dbReference>
<dbReference type="SUPFAM" id="SSF52540">
    <property type="entry name" value="P-loop containing nucleoside triphosphate hydrolases"/>
    <property type="match status" value="1"/>
</dbReference>
<keyword evidence="7" id="KW-1185">Reference proteome</keyword>
<dbReference type="InterPro" id="IPR058692">
    <property type="entry name" value="Fn3_SaeA_2nd"/>
</dbReference>
<sequence length="1127" mass="119057">MASALYNELRTARDHHGVAPDASDGVLLLVARSRVGDPDELAELLRGKGITLAPASVQALAQLVRDTGGAPGRAAPAAPAGAPAGGAMDFLTRVDDAPADRVVDSIPLAPAAPTAPRRTRTGLSPEHTPPAPRRPVPVPPAPGPPTPVPPAPEQSTPPLEPVRDSQPLAATVPPPPSAPSPSASPLSTPSTSAPTPSAPPPAAPPAAVPEPAGGDSGLPGPEALSNDVDQWSTRDHRVSFRRVDDATVDVSWPALDAPGEAVVYLLVSSPTGIPSRPSAGHRVLVTPSPRASLPAGTGPYVSVFSYAADDDAALTSVQPVHHAAGRVVPEVAGLRVSVHPDAVVLSWTAPQGVSRVRVLRSRPDEALPPLFDAGLEIESTPAFARDTAVLPGRRYEYRVLTQFAEGGTTHLSQGIEAEATIPATPQPVTDLTATVAGESAMARVELRWTTPALGTVVVYQTDDKPQHPATGRVISRGQLDALPIGDPVSEPVLADGPASMIPSIPFRQADGARRAYTPVTLVGDQAAVGPAAVVDVLGQPRDVTVTERVGWQLLRFAWPVGAAFVEVERGGIGAGPDGTPAVRISQQDYDRLGGLRLEQLPVEGCDLHLRGSVRSAGDWTFGPSAVVTYPGRWVLGYRIERVGRISRRRQLLLYTERKWPDFQVALVTRQDRMPLHGMDWVERPEPIAIPRGAVVAHQWTQVADLPAETPGFCRLFAYHPEAGWSVVVDPPTAGRLPAPGPLPLAPGQVRCATCASQQDELPHVFRCTGTCRPTPDLVLSGFRSESTSARPLFASPVTGMDSVACPTCSTPSREVVCKVCHSPLQTQAATTDPVSVTVVGAKGTGKTTFIVRLCDWIEKVWGPATGAAATPLDSQTEGRLRVLRESLTAGRSLSATGTVQGNPELLTPMLMALDHWGGRMRTLALYDVAGEDAERPDALSAYGPTMARADALLFLLDPLQIPEVQAFLDGQIVLPPVAGNPPTVLNNIITEIRRRTQAPGRLEMPLLVAVSKLDGIHEAVATPGTDLSGALNGGSPLMYDRTPPDTLRLDPFDRFQTHEETRSLLLRLGALRFVTAAENAFARVEYFGLSALGDAPADNVTLSDLGLSSFRVVDPLRWLVASRWPAR</sequence>
<evidence type="ECO:0000259" key="4">
    <source>
        <dbReference type="Pfam" id="PF25834"/>
    </source>
</evidence>
<feature type="domain" description="SaeA second Fn3-like" evidence="3">
    <location>
        <begin position="332"/>
        <end position="419"/>
    </location>
</feature>